<evidence type="ECO:0008006" key="5">
    <source>
        <dbReference type="Google" id="ProtNLM"/>
    </source>
</evidence>
<evidence type="ECO:0000313" key="3">
    <source>
        <dbReference type="EMBL" id="OGD34395.1"/>
    </source>
</evidence>
<keyword evidence="2" id="KW-0732">Signal</keyword>
<dbReference type="EMBL" id="MEYS01000001">
    <property type="protein sequence ID" value="OGD34395.1"/>
    <property type="molecule type" value="Genomic_DNA"/>
</dbReference>
<feature type="chain" id="PRO_5009518022" description="CARDB domain-containing protein" evidence="2">
    <location>
        <begin position="22"/>
        <end position="309"/>
    </location>
</feature>
<dbReference type="Proteomes" id="UP000176650">
    <property type="component" value="Unassembled WGS sequence"/>
</dbReference>
<evidence type="ECO:0000256" key="2">
    <source>
        <dbReference type="SAM" id="SignalP"/>
    </source>
</evidence>
<name>A0A1F5BUT7_9BACT</name>
<gene>
    <name evidence="3" type="ORF">A2988_02610</name>
</gene>
<keyword evidence="1" id="KW-0472">Membrane</keyword>
<comment type="caution">
    <text evidence="3">The sequence shown here is derived from an EMBL/GenBank/DDBJ whole genome shotgun (WGS) entry which is preliminary data.</text>
</comment>
<reference evidence="3 4" key="1">
    <citation type="journal article" date="2016" name="Nat. Commun.">
        <title>Thousands of microbial genomes shed light on interconnected biogeochemical processes in an aquifer system.</title>
        <authorList>
            <person name="Anantharaman K."/>
            <person name="Brown C.T."/>
            <person name="Hug L.A."/>
            <person name="Sharon I."/>
            <person name="Castelle C.J."/>
            <person name="Probst A.J."/>
            <person name="Thomas B.C."/>
            <person name="Singh A."/>
            <person name="Wilkins M.J."/>
            <person name="Karaoz U."/>
            <person name="Brodie E.L."/>
            <person name="Williams K.H."/>
            <person name="Hubbard S.S."/>
            <person name="Banfield J.F."/>
        </authorList>
    </citation>
    <scope>NUCLEOTIDE SEQUENCE [LARGE SCALE GENOMIC DNA]</scope>
</reference>
<protein>
    <recommendedName>
        <fullName evidence="5">CARDB domain-containing protein</fullName>
    </recommendedName>
</protein>
<proteinExistence type="predicted"/>
<evidence type="ECO:0000313" key="4">
    <source>
        <dbReference type="Proteomes" id="UP000176650"/>
    </source>
</evidence>
<feature type="transmembrane region" description="Helical" evidence="1">
    <location>
        <begin position="281"/>
        <end position="302"/>
    </location>
</feature>
<organism evidence="3 4">
    <name type="scientific">Candidatus Azambacteria bacterium RIFCSPLOWO2_01_FULL_46_25</name>
    <dbReference type="NCBI Taxonomy" id="1797298"/>
    <lineage>
        <taxon>Bacteria</taxon>
        <taxon>Candidatus Azamiibacteriota</taxon>
    </lineage>
</organism>
<keyword evidence="1" id="KW-0812">Transmembrane</keyword>
<dbReference type="AlphaFoldDB" id="A0A1F5BUT7"/>
<keyword evidence="1" id="KW-1133">Transmembrane helix</keyword>
<sequence length="309" mass="34362">MKKAVLFLLVFFALPAPAVFAGFGITPPYVKNESLTRNSHYEQKIILVRGDPIEDLKAEILIDVPNAYKWFSVDRGAQFILPKGEQQVPIIVSVNVPDSAEFGRYKGNIRITTTSLAPPSSGSVMIALGAQVDVDLNIIDKKIFDFKIRRISISDLNEGHWFWWMYFPGKIKFAMQLENTGNISITPSDVVFAIYDVTGNTLLETVHKLNAIQEVKPFETKEVIAELPTRLPVGSYRIKYAIYKEGGVAQEGELGLSVLPYGTLASDAGYGFTGLSARDKAIILSSGTLVIVGILYAFVHLYRRRKKKQ</sequence>
<accession>A0A1F5BUT7</accession>
<feature type="signal peptide" evidence="2">
    <location>
        <begin position="1"/>
        <end position="21"/>
    </location>
</feature>
<evidence type="ECO:0000256" key="1">
    <source>
        <dbReference type="SAM" id="Phobius"/>
    </source>
</evidence>
<dbReference type="STRING" id="1797298.A2988_02610"/>